<comment type="subcellular location">
    <subcellularLocation>
        <location evidence="1">Preautophagosomal structure membrane</location>
        <topology evidence="1">Peripheral membrane protein</topology>
    </subcellularLocation>
</comment>
<dbReference type="OrthoDB" id="4062651at2759"/>
<dbReference type="Pfam" id="PF00069">
    <property type="entry name" value="Pkinase"/>
    <property type="match status" value="1"/>
</dbReference>
<dbReference type="InterPro" id="IPR000719">
    <property type="entry name" value="Prot_kinase_dom"/>
</dbReference>
<keyword evidence="15" id="KW-1185">Reference proteome</keyword>
<evidence type="ECO:0000256" key="3">
    <source>
        <dbReference type="ARBA" id="ARBA00022527"/>
    </source>
</evidence>
<organism evidence="14 15">
    <name type="scientific">Zopfia rhizophila CBS 207.26</name>
    <dbReference type="NCBI Taxonomy" id="1314779"/>
    <lineage>
        <taxon>Eukaryota</taxon>
        <taxon>Fungi</taxon>
        <taxon>Dikarya</taxon>
        <taxon>Ascomycota</taxon>
        <taxon>Pezizomycotina</taxon>
        <taxon>Dothideomycetes</taxon>
        <taxon>Dothideomycetes incertae sedis</taxon>
        <taxon>Zopfiaceae</taxon>
        <taxon>Zopfia</taxon>
    </lineage>
</organism>
<dbReference type="GO" id="GO:0005776">
    <property type="term" value="C:autophagosome"/>
    <property type="evidence" value="ECO:0007669"/>
    <property type="project" value="TreeGrafter"/>
</dbReference>
<evidence type="ECO:0000256" key="8">
    <source>
        <dbReference type="ARBA" id="ARBA00023006"/>
    </source>
</evidence>
<dbReference type="PROSITE" id="PS00107">
    <property type="entry name" value="PROTEIN_KINASE_ATP"/>
    <property type="match status" value="1"/>
</dbReference>
<dbReference type="PANTHER" id="PTHR24348">
    <property type="entry name" value="SERINE/THREONINE-PROTEIN KINASE UNC-51-RELATED"/>
    <property type="match status" value="1"/>
</dbReference>
<dbReference type="GO" id="GO:0034727">
    <property type="term" value="P:piecemeal microautophagy of the nucleus"/>
    <property type="evidence" value="ECO:0007669"/>
    <property type="project" value="TreeGrafter"/>
</dbReference>
<dbReference type="InterPro" id="IPR045269">
    <property type="entry name" value="Atg1-like"/>
</dbReference>
<protein>
    <recommendedName>
        <fullName evidence="2">non-specific serine/threonine protein kinase</fullName>
        <ecNumber evidence="2">2.7.11.1</ecNumber>
    </recommendedName>
    <alternativeName>
        <fullName evidence="9">Autophagy-related protein 1</fullName>
    </alternativeName>
</protein>
<keyword evidence="8" id="KW-0072">Autophagy</keyword>
<evidence type="ECO:0000313" key="14">
    <source>
        <dbReference type="EMBL" id="KAF2180927.1"/>
    </source>
</evidence>
<dbReference type="EC" id="2.7.11.1" evidence="2"/>
<dbReference type="GO" id="GO:0005524">
    <property type="term" value="F:ATP binding"/>
    <property type="evidence" value="ECO:0007669"/>
    <property type="project" value="UniProtKB-UniRule"/>
</dbReference>
<dbReference type="SMART" id="SM00220">
    <property type="entry name" value="S_TKc"/>
    <property type="match status" value="1"/>
</dbReference>
<comment type="catalytic activity">
    <reaction evidence="11">
        <text>L-seryl-[protein] + ATP = O-phospho-L-seryl-[protein] + ADP + H(+)</text>
        <dbReference type="Rhea" id="RHEA:17989"/>
        <dbReference type="Rhea" id="RHEA-COMP:9863"/>
        <dbReference type="Rhea" id="RHEA-COMP:11604"/>
        <dbReference type="ChEBI" id="CHEBI:15378"/>
        <dbReference type="ChEBI" id="CHEBI:29999"/>
        <dbReference type="ChEBI" id="CHEBI:30616"/>
        <dbReference type="ChEBI" id="CHEBI:83421"/>
        <dbReference type="ChEBI" id="CHEBI:456216"/>
        <dbReference type="EC" id="2.7.11.1"/>
    </reaction>
</comment>
<dbReference type="InterPro" id="IPR008271">
    <property type="entry name" value="Ser/Thr_kinase_AS"/>
</dbReference>
<evidence type="ECO:0000256" key="2">
    <source>
        <dbReference type="ARBA" id="ARBA00012513"/>
    </source>
</evidence>
<dbReference type="InterPro" id="IPR017441">
    <property type="entry name" value="Protein_kinase_ATP_BS"/>
</dbReference>
<dbReference type="Gene3D" id="1.10.510.10">
    <property type="entry name" value="Transferase(Phosphotransferase) domain 1"/>
    <property type="match status" value="1"/>
</dbReference>
<dbReference type="AlphaFoldDB" id="A0A6A6DN08"/>
<feature type="binding site" evidence="12">
    <location>
        <position position="234"/>
    </location>
    <ligand>
        <name>ATP</name>
        <dbReference type="ChEBI" id="CHEBI:30616"/>
    </ligand>
</feature>
<evidence type="ECO:0000256" key="4">
    <source>
        <dbReference type="ARBA" id="ARBA00022679"/>
    </source>
</evidence>
<dbReference type="PROSITE" id="PS50011">
    <property type="entry name" value="PROTEIN_KINASE_DOM"/>
    <property type="match status" value="1"/>
</dbReference>
<evidence type="ECO:0000256" key="6">
    <source>
        <dbReference type="ARBA" id="ARBA00022777"/>
    </source>
</evidence>
<keyword evidence="6 14" id="KW-0418">Kinase</keyword>
<dbReference type="GO" id="GO:0042594">
    <property type="term" value="P:response to starvation"/>
    <property type="evidence" value="ECO:0007669"/>
    <property type="project" value="TreeGrafter"/>
</dbReference>
<name>A0A6A6DN08_9PEZI</name>
<dbReference type="GO" id="GO:0061709">
    <property type="term" value="P:reticulophagy"/>
    <property type="evidence" value="ECO:0007669"/>
    <property type="project" value="TreeGrafter"/>
</dbReference>
<evidence type="ECO:0000259" key="13">
    <source>
        <dbReference type="PROSITE" id="PS50011"/>
    </source>
</evidence>
<dbReference type="Proteomes" id="UP000800200">
    <property type="component" value="Unassembled WGS sequence"/>
</dbReference>
<reference evidence="14" key="1">
    <citation type="journal article" date="2020" name="Stud. Mycol.">
        <title>101 Dothideomycetes genomes: a test case for predicting lifestyles and emergence of pathogens.</title>
        <authorList>
            <person name="Haridas S."/>
            <person name="Albert R."/>
            <person name="Binder M."/>
            <person name="Bloem J."/>
            <person name="Labutti K."/>
            <person name="Salamov A."/>
            <person name="Andreopoulos B."/>
            <person name="Baker S."/>
            <person name="Barry K."/>
            <person name="Bills G."/>
            <person name="Bluhm B."/>
            <person name="Cannon C."/>
            <person name="Castanera R."/>
            <person name="Culley D."/>
            <person name="Daum C."/>
            <person name="Ezra D."/>
            <person name="Gonzalez J."/>
            <person name="Henrissat B."/>
            <person name="Kuo A."/>
            <person name="Liang C."/>
            <person name="Lipzen A."/>
            <person name="Lutzoni F."/>
            <person name="Magnuson J."/>
            <person name="Mondo S."/>
            <person name="Nolan M."/>
            <person name="Ohm R."/>
            <person name="Pangilinan J."/>
            <person name="Park H.-J."/>
            <person name="Ramirez L."/>
            <person name="Alfaro M."/>
            <person name="Sun H."/>
            <person name="Tritt A."/>
            <person name="Yoshinaga Y."/>
            <person name="Zwiers L.-H."/>
            <person name="Turgeon B."/>
            <person name="Goodwin S."/>
            <person name="Spatafora J."/>
            <person name="Crous P."/>
            <person name="Grigoriev I."/>
        </authorList>
    </citation>
    <scope>NUCLEOTIDE SEQUENCE</scope>
    <source>
        <strain evidence="14">CBS 207.26</strain>
    </source>
</reference>
<evidence type="ECO:0000256" key="7">
    <source>
        <dbReference type="ARBA" id="ARBA00022840"/>
    </source>
</evidence>
<evidence type="ECO:0000256" key="9">
    <source>
        <dbReference type="ARBA" id="ARBA00030237"/>
    </source>
</evidence>
<keyword evidence="4" id="KW-0808">Transferase</keyword>
<dbReference type="GO" id="GO:0010506">
    <property type="term" value="P:regulation of autophagy"/>
    <property type="evidence" value="ECO:0007669"/>
    <property type="project" value="InterPro"/>
</dbReference>
<dbReference type="PROSITE" id="PS00108">
    <property type="entry name" value="PROTEIN_KINASE_ST"/>
    <property type="match status" value="1"/>
</dbReference>
<feature type="domain" description="Protein kinase" evidence="13">
    <location>
        <begin position="205"/>
        <end position="458"/>
    </location>
</feature>
<gene>
    <name evidence="14" type="ORF">K469DRAFT_590612</name>
</gene>
<evidence type="ECO:0000256" key="5">
    <source>
        <dbReference type="ARBA" id="ARBA00022741"/>
    </source>
</evidence>
<keyword evidence="7 12" id="KW-0067">ATP-binding</keyword>
<dbReference type="GO" id="GO:0005829">
    <property type="term" value="C:cytosol"/>
    <property type="evidence" value="ECO:0007669"/>
    <property type="project" value="TreeGrafter"/>
</dbReference>
<evidence type="ECO:0000256" key="10">
    <source>
        <dbReference type="ARBA" id="ARBA00047899"/>
    </source>
</evidence>
<dbReference type="GO" id="GO:0000045">
    <property type="term" value="P:autophagosome assembly"/>
    <property type="evidence" value="ECO:0007669"/>
    <property type="project" value="TreeGrafter"/>
</dbReference>
<dbReference type="EMBL" id="ML994655">
    <property type="protein sequence ID" value="KAF2180927.1"/>
    <property type="molecule type" value="Genomic_DNA"/>
</dbReference>
<evidence type="ECO:0000256" key="11">
    <source>
        <dbReference type="ARBA" id="ARBA00048679"/>
    </source>
</evidence>
<dbReference type="GO" id="GO:0004674">
    <property type="term" value="F:protein serine/threonine kinase activity"/>
    <property type="evidence" value="ECO:0007669"/>
    <property type="project" value="UniProtKB-KW"/>
</dbReference>
<proteinExistence type="predicted"/>
<keyword evidence="5 12" id="KW-0547">Nucleotide-binding</keyword>
<dbReference type="InterPro" id="IPR011009">
    <property type="entry name" value="Kinase-like_dom_sf"/>
</dbReference>
<dbReference type="PANTHER" id="PTHR24348:SF22">
    <property type="entry name" value="NON-SPECIFIC SERINE_THREONINE PROTEIN KINASE"/>
    <property type="match status" value="1"/>
</dbReference>
<keyword evidence="3" id="KW-0723">Serine/threonine-protein kinase</keyword>
<dbReference type="GO" id="GO:0000422">
    <property type="term" value="P:autophagy of mitochondrion"/>
    <property type="evidence" value="ECO:0007669"/>
    <property type="project" value="TreeGrafter"/>
</dbReference>
<sequence length="547" mass="60577">MPRPEPHPLALFSLKPHNPRAHDVVAHPSNIYLHSTLPDGTLALDVGFNIRSQSRNTLATLGRNDTDIIVEGSSIGRVQCSFEIDLDSRVVMLYDRSNAQTTQVSGDNATPFEHGRLRRVVVQKGLNTIIGMGGVGCDLVRFELIWHQGPIDTVEKVKSQEGIPCGAEENPRLARTVDEAPTVLPSQRMTRIHTPGERKLRMRYKNVGPPLGSGQFGIVHKCIDVDSGKFMAVKVLTRPGNLQEDWREELHHTLKREVETLSNISHPHIVDYIASQGWDGQDVEIFMGLKEGTLKSLVESGGGLPTLVADSVFPQMLQALDCLAYNGIVHRDVKPENILYVSQPGGQYQFQLGDFGLCNRVVDAATFAGSRMYMAPEMFRKGGQTSKLDVWSLFVTMLWTLDAGRFRQRSNQFKSVEDAQEAVLHAASNVDTVSKIQEMAAVNPKERASAAQMLVKYYNGVGLSTPRNRVPALTSSPFPAITAARAPALAIPALTTRTTQTKPRGFRENRNIFATAAQYRIEKARDPFSAQKAPRRLQDLRLNLDKS</sequence>
<evidence type="ECO:0000256" key="12">
    <source>
        <dbReference type="PROSITE-ProRule" id="PRU10141"/>
    </source>
</evidence>
<dbReference type="SUPFAM" id="SSF56112">
    <property type="entry name" value="Protein kinase-like (PK-like)"/>
    <property type="match status" value="1"/>
</dbReference>
<evidence type="ECO:0000256" key="1">
    <source>
        <dbReference type="ARBA" id="ARBA00004623"/>
    </source>
</evidence>
<evidence type="ECO:0000313" key="15">
    <source>
        <dbReference type="Proteomes" id="UP000800200"/>
    </source>
</evidence>
<accession>A0A6A6DN08</accession>
<comment type="catalytic activity">
    <reaction evidence="10">
        <text>L-threonyl-[protein] + ATP = O-phospho-L-threonyl-[protein] + ADP + H(+)</text>
        <dbReference type="Rhea" id="RHEA:46608"/>
        <dbReference type="Rhea" id="RHEA-COMP:11060"/>
        <dbReference type="Rhea" id="RHEA-COMP:11605"/>
        <dbReference type="ChEBI" id="CHEBI:15378"/>
        <dbReference type="ChEBI" id="CHEBI:30013"/>
        <dbReference type="ChEBI" id="CHEBI:30616"/>
        <dbReference type="ChEBI" id="CHEBI:61977"/>
        <dbReference type="ChEBI" id="CHEBI:456216"/>
        <dbReference type="EC" id="2.7.11.1"/>
    </reaction>
</comment>
<dbReference type="GO" id="GO:0034045">
    <property type="term" value="C:phagophore assembly site membrane"/>
    <property type="evidence" value="ECO:0007669"/>
    <property type="project" value="UniProtKB-SubCell"/>
</dbReference>